<dbReference type="GO" id="GO:0016787">
    <property type="term" value="F:hydrolase activity"/>
    <property type="evidence" value="ECO:0007669"/>
    <property type="project" value="UniProtKB-KW"/>
</dbReference>
<dbReference type="SUPFAM" id="SSF55811">
    <property type="entry name" value="Nudix"/>
    <property type="match status" value="1"/>
</dbReference>
<evidence type="ECO:0000313" key="6">
    <source>
        <dbReference type="EMBL" id="MBC9718419.1"/>
    </source>
</evidence>
<feature type="domain" description="Nudix hydrolase" evidence="5">
    <location>
        <begin position="15"/>
        <end position="151"/>
    </location>
</feature>
<keyword evidence="7" id="KW-1185">Reference proteome</keyword>
<name>A0ABR7SUE6_9ACTN</name>
<evidence type="ECO:0000256" key="4">
    <source>
        <dbReference type="SAM" id="MobiDB-lite"/>
    </source>
</evidence>
<evidence type="ECO:0000256" key="1">
    <source>
        <dbReference type="ARBA" id="ARBA00001946"/>
    </source>
</evidence>
<comment type="caution">
    <text evidence="6">The sequence shown here is derived from an EMBL/GenBank/DDBJ whole genome shotgun (WGS) entry which is preliminary data.</text>
</comment>
<keyword evidence="3" id="KW-0460">Magnesium</keyword>
<evidence type="ECO:0000259" key="5">
    <source>
        <dbReference type="PROSITE" id="PS51462"/>
    </source>
</evidence>
<accession>A0ABR7SUE6</accession>
<dbReference type="EMBL" id="JACTVJ010000026">
    <property type="protein sequence ID" value="MBC9718419.1"/>
    <property type="molecule type" value="Genomic_DNA"/>
</dbReference>
<dbReference type="PROSITE" id="PS51462">
    <property type="entry name" value="NUDIX"/>
    <property type="match status" value="1"/>
</dbReference>
<protein>
    <submittedName>
        <fullName evidence="6">NUDIX hydrolase</fullName>
    </submittedName>
</protein>
<dbReference type="Pfam" id="PF00293">
    <property type="entry name" value="NUDIX"/>
    <property type="match status" value="1"/>
</dbReference>
<sequence length="179" mass="20052">MSGVWLPPEQYIATLPKATVYAALYVTDEAGRPVLLRVARNPKMFQFPGGNLDTEETPWECALRECREETGLTLTLEPRLLLMHYLPPLGSWTVNKIGFIFDGGVLSQDQIDSIVLDPGEHTEVVVHTLDEWRQLQNPASTRRLEAVDRARRTGITCYLEHTPQGDGPTTDTRPMPGPN</sequence>
<evidence type="ECO:0000256" key="3">
    <source>
        <dbReference type="ARBA" id="ARBA00022842"/>
    </source>
</evidence>
<proteinExistence type="predicted"/>
<dbReference type="PANTHER" id="PTHR43046:SF12">
    <property type="entry name" value="GDP-MANNOSE MANNOSYL HYDROLASE"/>
    <property type="match status" value="1"/>
</dbReference>
<dbReference type="Proteomes" id="UP000642284">
    <property type="component" value="Unassembled WGS sequence"/>
</dbReference>
<dbReference type="PANTHER" id="PTHR43046">
    <property type="entry name" value="GDP-MANNOSE MANNOSYL HYDROLASE"/>
    <property type="match status" value="1"/>
</dbReference>
<evidence type="ECO:0000313" key="7">
    <source>
        <dbReference type="Proteomes" id="UP000642284"/>
    </source>
</evidence>
<dbReference type="InterPro" id="IPR000086">
    <property type="entry name" value="NUDIX_hydrolase_dom"/>
</dbReference>
<reference evidence="6 7" key="1">
    <citation type="submission" date="2020-08" db="EMBL/GenBank/DDBJ databases">
        <title>Genemic of Streptomyces polyaspartic.</title>
        <authorList>
            <person name="Liu W."/>
        </authorList>
    </citation>
    <scope>NUCLEOTIDE SEQUENCE [LARGE SCALE GENOMIC DNA]</scope>
    <source>
        <strain evidence="6 7">TRM66268-LWL</strain>
    </source>
</reference>
<organism evidence="6 7">
    <name type="scientific">Streptomyces polyasparticus</name>
    <dbReference type="NCBI Taxonomy" id="2767826"/>
    <lineage>
        <taxon>Bacteria</taxon>
        <taxon>Bacillati</taxon>
        <taxon>Actinomycetota</taxon>
        <taxon>Actinomycetes</taxon>
        <taxon>Kitasatosporales</taxon>
        <taxon>Streptomycetaceae</taxon>
        <taxon>Streptomyces</taxon>
    </lineage>
</organism>
<dbReference type="Gene3D" id="3.90.79.10">
    <property type="entry name" value="Nucleoside Triphosphate Pyrophosphohydrolase"/>
    <property type="match status" value="1"/>
</dbReference>
<feature type="region of interest" description="Disordered" evidence="4">
    <location>
        <begin position="159"/>
        <end position="179"/>
    </location>
</feature>
<comment type="cofactor">
    <cofactor evidence="1">
        <name>Mg(2+)</name>
        <dbReference type="ChEBI" id="CHEBI:18420"/>
    </cofactor>
</comment>
<dbReference type="RefSeq" id="WP_187818854.1">
    <property type="nucleotide sequence ID" value="NZ_JACTVJ010000026.1"/>
</dbReference>
<dbReference type="InterPro" id="IPR015797">
    <property type="entry name" value="NUDIX_hydrolase-like_dom_sf"/>
</dbReference>
<evidence type="ECO:0000256" key="2">
    <source>
        <dbReference type="ARBA" id="ARBA00022801"/>
    </source>
</evidence>
<gene>
    <name evidence="6" type="ORF">H9Y04_38440</name>
</gene>
<keyword evidence="2 6" id="KW-0378">Hydrolase</keyword>